<feature type="compositionally biased region" description="Polar residues" evidence="7">
    <location>
        <begin position="74"/>
        <end position="83"/>
    </location>
</feature>
<dbReference type="EMBL" id="CASHTH010003314">
    <property type="protein sequence ID" value="CAI8043230.1"/>
    <property type="molecule type" value="Genomic_DNA"/>
</dbReference>
<dbReference type="InterPro" id="IPR028159">
    <property type="entry name" value="RPA_interact_C_dom"/>
</dbReference>
<dbReference type="Pfam" id="PF14766">
    <property type="entry name" value="RPA_interact_N"/>
    <property type="match status" value="1"/>
</dbReference>
<feature type="region of interest" description="Disordered" evidence="7">
    <location>
        <begin position="1"/>
        <end position="41"/>
    </location>
</feature>
<dbReference type="PANTHER" id="PTHR31742:SF1">
    <property type="entry name" value="RPA-INTERACTING PROTEIN"/>
    <property type="match status" value="1"/>
</dbReference>
<dbReference type="PANTHER" id="PTHR31742">
    <property type="entry name" value="RPA-INTERACTING PROTEIN RPAIN"/>
    <property type="match status" value="1"/>
</dbReference>
<sequence>MAGINSGYASSPPPRQPEERQEYRKSLHKSSNSPHWKGAYRERCKKRLRESREKFLTRFRNITSERTEEDPAISGSSTESPLASGSGGSARVPSPSSLASSVQEVVMEEWEHVRTEYGNLPSIPQSKRGKLVHTSSQDDLEFLMSEELEADVELVLSIMDELTEELIKEEQALLAQYEDDIRFSEDALCDAVRSLHTDDIICPICQKDYLHQNKQVLFCSCGLRLDTAHDGISLDYIRRQLDHYSLEHSSQCRGKPQFSLETVMQTQTLIMNCPTCCFMEIIV</sequence>
<keyword evidence="5" id="KW-0539">Nucleus</keyword>
<keyword evidence="4" id="KW-0862">Zinc</keyword>
<keyword evidence="6" id="KW-0175">Coiled coil</keyword>
<evidence type="ECO:0000259" key="10">
    <source>
        <dbReference type="Pfam" id="PF14768"/>
    </source>
</evidence>
<keyword evidence="3" id="KW-0863">Zinc-finger</keyword>
<comment type="subcellular location">
    <subcellularLocation>
        <location evidence="1">Nucleus</location>
    </subcellularLocation>
</comment>
<accession>A0AA35T7K3</accession>
<dbReference type="Proteomes" id="UP001174909">
    <property type="component" value="Unassembled WGS sequence"/>
</dbReference>
<proteinExistence type="predicted"/>
<dbReference type="AlphaFoldDB" id="A0AA35T7K3"/>
<dbReference type="GO" id="GO:0006606">
    <property type="term" value="P:protein import into nucleus"/>
    <property type="evidence" value="ECO:0007669"/>
    <property type="project" value="TreeGrafter"/>
</dbReference>
<feature type="coiled-coil region" evidence="6">
    <location>
        <begin position="145"/>
        <end position="187"/>
    </location>
</feature>
<evidence type="ECO:0000313" key="11">
    <source>
        <dbReference type="EMBL" id="CAI8043230.1"/>
    </source>
</evidence>
<evidence type="ECO:0000256" key="6">
    <source>
        <dbReference type="SAM" id="Coils"/>
    </source>
</evidence>
<evidence type="ECO:0000256" key="5">
    <source>
        <dbReference type="ARBA" id="ARBA00023242"/>
    </source>
</evidence>
<dbReference type="Pfam" id="PF14768">
    <property type="entry name" value="RPA_interact_C"/>
    <property type="match status" value="1"/>
</dbReference>
<organism evidence="11 12">
    <name type="scientific">Geodia barretti</name>
    <name type="common">Barrett's horny sponge</name>
    <dbReference type="NCBI Taxonomy" id="519541"/>
    <lineage>
        <taxon>Eukaryota</taxon>
        <taxon>Metazoa</taxon>
        <taxon>Porifera</taxon>
        <taxon>Demospongiae</taxon>
        <taxon>Heteroscleromorpha</taxon>
        <taxon>Tetractinellida</taxon>
        <taxon>Astrophorina</taxon>
        <taxon>Geodiidae</taxon>
        <taxon>Geodia</taxon>
    </lineage>
</organism>
<dbReference type="GO" id="GO:0005634">
    <property type="term" value="C:nucleus"/>
    <property type="evidence" value="ECO:0007669"/>
    <property type="project" value="UniProtKB-SubCell"/>
</dbReference>
<comment type="caution">
    <text evidence="11">The sequence shown here is derived from an EMBL/GenBank/DDBJ whole genome shotgun (WGS) entry which is preliminary data.</text>
</comment>
<gene>
    <name evidence="11" type="ORF">GBAR_LOCUS23984</name>
</gene>
<dbReference type="Pfam" id="PF14767">
    <property type="entry name" value="RPA_interact_M"/>
    <property type="match status" value="1"/>
</dbReference>
<evidence type="ECO:0000256" key="3">
    <source>
        <dbReference type="ARBA" id="ARBA00022771"/>
    </source>
</evidence>
<feature type="domain" description="RPA-interacting protein N-terminal" evidence="8">
    <location>
        <begin position="24"/>
        <end position="61"/>
    </location>
</feature>
<evidence type="ECO:0000256" key="7">
    <source>
        <dbReference type="SAM" id="MobiDB-lite"/>
    </source>
</evidence>
<evidence type="ECO:0000256" key="2">
    <source>
        <dbReference type="ARBA" id="ARBA00022723"/>
    </source>
</evidence>
<evidence type="ECO:0000259" key="9">
    <source>
        <dbReference type="Pfam" id="PF14767"/>
    </source>
</evidence>
<feature type="compositionally biased region" description="Basic and acidic residues" evidence="7">
    <location>
        <begin position="16"/>
        <end position="25"/>
    </location>
</feature>
<protein>
    <submittedName>
        <fullName evidence="11">RPA-interacting protein A</fullName>
    </submittedName>
</protein>
<keyword evidence="12" id="KW-1185">Reference proteome</keyword>
<name>A0AA35T7K3_GEOBA</name>
<reference evidence="11" key="1">
    <citation type="submission" date="2023-03" db="EMBL/GenBank/DDBJ databases">
        <authorList>
            <person name="Steffen K."/>
            <person name="Cardenas P."/>
        </authorList>
    </citation>
    <scope>NUCLEOTIDE SEQUENCE</scope>
</reference>
<dbReference type="InterPro" id="IPR028156">
    <property type="entry name" value="RIP"/>
</dbReference>
<dbReference type="GO" id="GO:0008270">
    <property type="term" value="F:zinc ion binding"/>
    <property type="evidence" value="ECO:0007669"/>
    <property type="project" value="UniProtKB-KW"/>
</dbReference>
<evidence type="ECO:0000313" key="12">
    <source>
        <dbReference type="Proteomes" id="UP001174909"/>
    </source>
</evidence>
<feature type="domain" description="RPA-interacting protein C-terminal" evidence="10">
    <location>
        <begin position="201"/>
        <end position="280"/>
    </location>
</feature>
<evidence type="ECO:0000256" key="4">
    <source>
        <dbReference type="ARBA" id="ARBA00022833"/>
    </source>
</evidence>
<evidence type="ECO:0000259" key="8">
    <source>
        <dbReference type="Pfam" id="PF14766"/>
    </source>
</evidence>
<dbReference type="InterPro" id="IPR028158">
    <property type="entry name" value="RPA_interact_N_dom"/>
</dbReference>
<keyword evidence="2" id="KW-0479">Metal-binding</keyword>
<dbReference type="InterPro" id="IPR028155">
    <property type="entry name" value="RPA_interact_central"/>
</dbReference>
<feature type="region of interest" description="Disordered" evidence="7">
    <location>
        <begin position="55"/>
        <end position="97"/>
    </location>
</feature>
<evidence type="ECO:0000256" key="1">
    <source>
        <dbReference type="ARBA" id="ARBA00004123"/>
    </source>
</evidence>
<feature type="domain" description="RPA-interacting protein central" evidence="9">
    <location>
        <begin position="101"/>
        <end position="192"/>
    </location>
</feature>